<gene>
    <name evidence="1" type="ORF">SAMN02927921_01691</name>
</gene>
<dbReference type="RefSeq" id="WP_072316910.1">
    <property type="nucleotide sequence ID" value="NZ_FPJE01000007.1"/>
</dbReference>
<dbReference type="STRING" id="1150368.SAMN02927921_01691"/>
<evidence type="ECO:0000313" key="2">
    <source>
        <dbReference type="Proteomes" id="UP000182248"/>
    </source>
</evidence>
<evidence type="ECO:0000313" key="1">
    <source>
        <dbReference type="EMBL" id="SFW43994.1"/>
    </source>
</evidence>
<dbReference type="AlphaFoldDB" id="A0A1K1P876"/>
<organism evidence="1 2">
    <name type="scientific">Sinomicrobium oceani</name>
    <dbReference type="NCBI Taxonomy" id="1150368"/>
    <lineage>
        <taxon>Bacteria</taxon>
        <taxon>Pseudomonadati</taxon>
        <taxon>Bacteroidota</taxon>
        <taxon>Flavobacteriia</taxon>
        <taxon>Flavobacteriales</taxon>
        <taxon>Flavobacteriaceae</taxon>
        <taxon>Sinomicrobium</taxon>
    </lineage>
</organism>
<name>A0A1K1P876_9FLAO</name>
<reference evidence="1 2" key="1">
    <citation type="submission" date="2016-11" db="EMBL/GenBank/DDBJ databases">
        <authorList>
            <person name="Jaros S."/>
            <person name="Januszkiewicz K."/>
            <person name="Wedrychowicz H."/>
        </authorList>
    </citation>
    <scope>NUCLEOTIDE SEQUENCE [LARGE SCALE GENOMIC DNA]</scope>
    <source>
        <strain evidence="1 2">CGMCC 1.12145</strain>
    </source>
</reference>
<proteinExistence type="predicted"/>
<protein>
    <submittedName>
        <fullName evidence="1">Uncharacterized protein</fullName>
    </submittedName>
</protein>
<accession>A0A1K1P876</accession>
<dbReference type="Proteomes" id="UP000182248">
    <property type="component" value="Unassembled WGS sequence"/>
</dbReference>
<dbReference type="OrthoDB" id="1263828at2"/>
<dbReference type="EMBL" id="FPJE01000007">
    <property type="protein sequence ID" value="SFW43994.1"/>
    <property type="molecule type" value="Genomic_DNA"/>
</dbReference>
<keyword evidence="2" id="KW-1185">Reference proteome</keyword>
<sequence length="89" mass="10876">MVNQDFNKEIYIKKKWEEENILYYLHFLNDYAVRQIEINHLGEYTFLSDDKPIKGDSILYDQKLSDLEIDKLDYIGEEEFNKVWKLHND</sequence>